<organism evidence="7 8">
    <name type="scientific">Amphibalanus amphitrite</name>
    <name type="common">Striped barnacle</name>
    <name type="synonym">Balanus amphitrite</name>
    <dbReference type="NCBI Taxonomy" id="1232801"/>
    <lineage>
        <taxon>Eukaryota</taxon>
        <taxon>Metazoa</taxon>
        <taxon>Ecdysozoa</taxon>
        <taxon>Arthropoda</taxon>
        <taxon>Crustacea</taxon>
        <taxon>Multicrustacea</taxon>
        <taxon>Cirripedia</taxon>
        <taxon>Thoracica</taxon>
        <taxon>Thoracicalcarea</taxon>
        <taxon>Balanomorpha</taxon>
        <taxon>Balanoidea</taxon>
        <taxon>Balanidae</taxon>
        <taxon>Amphibalaninae</taxon>
        <taxon>Amphibalanus</taxon>
    </lineage>
</organism>
<keyword evidence="8" id="KW-1185">Reference proteome</keyword>
<protein>
    <submittedName>
        <fullName evidence="7">Zinc finger protein 79</fullName>
    </submittedName>
</protein>
<evidence type="ECO:0000256" key="4">
    <source>
        <dbReference type="ARBA" id="ARBA00022833"/>
    </source>
</evidence>
<evidence type="ECO:0000256" key="1">
    <source>
        <dbReference type="ARBA" id="ARBA00022723"/>
    </source>
</evidence>
<name>A0A6A4VZ73_AMPAM</name>
<dbReference type="Proteomes" id="UP000440578">
    <property type="component" value="Unassembled WGS sequence"/>
</dbReference>
<keyword evidence="3 5" id="KW-0863">Zinc-finger</keyword>
<keyword evidence="4" id="KW-0862">Zinc</keyword>
<evidence type="ECO:0000313" key="7">
    <source>
        <dbReference type="EMBL" id="KAF0296132.1"/>
    </source>
</evidence>
<proteinExistence type="predicted"/>
<dbReference type="OrthoDB" id="3565419at2759"/>
<gene>
    <name evidence="7" type="primary">ZNF79_1</name>
    <name evidence="7" type="ORF">FJT64_006375</name>
</gene>
<dbReference type="EMBL" id="VIIS01001580">
    <property type="protein sequence ID" value="KAF0296132.1"/>
    <property type="molecule type" value="Genomic_DNA"/>
</dbReference>
<dbReference type="SMART" id="SM00355">
    <property type="entry name" value="ZnF_C2H2"/>
    <property type="match status" value="9"/>
</dbReference>
<evidence type="ECO:0000256" key="5">
    <source>
        <dbReference type="PROSITE-ProRule" id="PRU00042"/>
    </source>
</evidence>
<reference evidence="7 8" key="1">
    <citation type="submission" date="2019-07" db="EMBL/GenBank/DDBJ databases">
        <title>Draft genome assembly of a fouling barnacle, Amphibalanus amphitrite (Darwin, 1854): The first reference genome for Thecostraca.</title>
        <authorList>
            <person name="Kim W."/>
        </authorList>
    </citation>
    <scope>NUCLEOTIDE SEQUENCE [LARGE SCALE GENOMIC DNA]</scope>
    <source>
        <strain evidence="7">SNU_AA5</strain>
        <tissue evidence="7">Soma without cirri and trophi</tissue>
    </source>
</reference>
<accession>A0A6A4VZ73</accession>
<dbReference type="GO" id="GO:0008270">
    <property type="term" value="F:zinc ion binding"/>
    <property type="evidence" value="ECO:0007669"/>
    <property type="project" value="UniProtKB-KW"/>
</dbReference>
<dbReference type="PANTHER" id="PTHR24409:SF295">
    <property type="entry name" value="AZ2-RELATED"/>
    <property type="match status" value="1"/>
</dbReference>
<dbReference type="GO" id="GO:0000977">
    <property type="term" value="F:RNA polymerase II transcription regulatory region sequence-specific DNA binding"/>
    <property type="evidence" value="ECO:0007669"/>
    <property type="project" value="TreeGrafter"/>
</dbReference>
<dbReference type="GO" id="GO:0000981">
    <property type="term" value="F:DNA-binding transcription factor activity, RNA polymerase II-specific"/>
    <property type="evidence" value="ECO:0007669"/>
    <property type="project" value="TreeGrafter"/>
</dbReference>
<dbReference type="FunFam" id="3.30.160.60:FF:002343">
    <property type="entry name" value="Zinc finger protein 33A"/>
    <property type="match status" value="1"/>
</dbReference>
<evidence type="ECO:0000313" key="8">
    <source>
        <dbReference type="Proteomes" id="UP000440578"/>
    </source>
</evidence>
<dbReference type="GO" id="GO:0005634">
    <property type="term" value="C:nucleus"/>
    <property type="evidence" value="ECO:0007669"/>
    <property type="project" value="TreeGrafter"/>
</dbReference>
<sequence>MRKLLVQLLGNNFTKWQRLKIATGVVSDEDLLINLIDFYAESKGIRLTEPTFPPLAPVNTQLVNVQVRPKKKDDASSYIVIHQEEIQTEGENQMDNIYVVEESAEQQTSGPTCYPMMMLREDEEEAEEDDGDKYDPTVDDYKPEFFDRPVDESKGVFFREPVRPRMRFRCPFSADGDSRVVDGMLWREAVLRLQTMPLEGVCLVNFCDRPESIAPAPLPWDEVSPIPDVPSEAPLLKECGCALCDKIGFSSRTEVAAHFWLEHPDTRQRSPTAYITTKREPDFAHCSLCQSVGSVNENAKRNKLTLHVARAHATCREGSERAPHVCDVCGAELPSVLELECHVAEKHPGSIMPSFECPVCELDVRGQQVYIRHLRIHYTEYVYACNVCPNFRTRDAQSMAEHTERHDRRIFRCGQCELRTSTFRTIVDHVRGHLKLPSHVCSICGYKAYTSSRYHNHMDSHGGRRHRCELCGLEFKSLLKKSQHKIVVHRRPAKFTCERCDVTFKSSSRLRRHQASHTGYKPFKCVMCGKGLSSKQSLRNHSKICPEGEVYPAAAAAGVMQWGDMLV</sequence>
<evidence type="ECO:0000259" key="6">
    <source>
        <dbReference type="PROSITE" id="PS50157"/>
    </source>
</evidence>
<feature type="domain" description="C2H2-type" evidence="6">
    <location>
        <begin position="523"/>
        <end position="551"/>
    </location>
</feature>
<dbReference type="SUPFAM" id="SSF57667">
    <property type="entry name" value="beta-beta-alpha zinc fingers"/>
    <property type="match status" value="3"/>
</dbReference>
<feature type="domain" description="C2H2-type" evidence="6">
    <location>
        <begin position="439"/>
        <end position="466"/>
    </location>
</feature>
<evidence type="ECO:0000256" key="3">
    <source>
        <dbReference type="ARBA" id="ARBA00022771"/>
    </source>
</evidence>
<dbReference type="InterPro" id="IPR013087">
    <property type="entry name" value="Znf_C2H2_type"/>
</dbReference>
<dbReference type="PANTHER" id="PTHR24409">
    <property type="entry name" value="ZINC FINGER PROTEIN 142"/>
    <property type="match status" value="1"/>
</dbReference>
<dbReference type="PROSITE" id="PS00028">
    <property type="entry name" value="ZINC_FINGER_C2H2_1"/>
    <property type="match status" value="3"/>
</dbReference>
<evidence type="ECO:0000256" key="2">
    <source>
        <dbReference type="ARBA" id="ARBA00022737"/>
    </source>
</evidence>
<feature type="domain" description="C2H2-type" evidence="6">
    <location>
        <begin position="495"/>
        <end position="522"/>
    </location>
</feature>
<dbReference type="Gene3D" id="3.30.160.60">
    <property type="entry name" value="Classic Zinc Finger"/>
    <property type="match status" value="4"/>
</dbReference>
<dbReference type="InterPro" id="IPR036236">
    <property type="entry name" value="Znf_C2H2_sf"/>
</dbReference>
<dbReference type="PROSITE" id="PS50157">
    <property type="entry name" value="ZINC_FINGER_C2H2_2"/>
    <property type="match status" value="3"/>
</dbReference>
<dbReference type="Pfam" id="PF00096">
    <property type="entry name" value="zf-C2H2"/>
    <property type="match status" value="1"/>
</dbReference>
<dbReference type="AlphaFoldDB" id="A0A6A4VZ73"/>
<comment type="caution">
    <text evidence="7">The sequence shown here is derived from an EMBL/GenBank/DDBJ whole genome shotgun (WGS) entry which is preliminary data.</text>
</comment>
<keyword evidence="1" id="KW-0479">Metal-binding</keyword>
<keyword evidence="2" id="KW-0677">Repeat</keyword>